<sequence length="391" mass="44050">MDHRFAHDTVVQAAIHVHFNPLGTEVTEEAMQSNTNRWVGLFALRTVEPVGNQEPVARRWQFAFVAGVAVWTSVWGAGTADAQRPVVPGTGTELVGVADDFEDESWQYVPNNPKSTEDIDENQRSPMGKSTNGRWYEGIKRGHPDVVQRVATPTGGLSGSQGALLMRSKFTGIPGNASGTMHQDDFIANVQYRLKRRIDVSEVPSVTTRVFLPPVAEWEQRSGPHFGFRLALETTAMIEKEIGLFKLKRKEMGNEIYWPGLFIEFESKADSRSRSDDYAYLRVRSNQRGADFRGPQITTTGWWTLGMSVTPDGMVHYYASPGVDDLTEEDYITSQFPYGYEAERMRTFFYNICSADDGRRWSTSFIVDDPKVFLVRPKGKQMAGRSSNPRR</sequence>
<comment type="caution">
    <text evidence="2">The sequence shown here is derived from an EMBL/GenBank/DDBJ whole genome shotgun (WGS) entry which is preliminary data.</text>
</comment>
<accession>A0A0J1B9P1</accession>
<protein>
    <submittedName>
        <fullName evidence="2">Uncharacterized protein</fullName>
    </submittedName>
</protein>
<dbReference type="RefSeq" id="WP_047815922.1">
    <property type="nucleotide sequence ID" value="NZ_LECT01000038.1"/>
</dbReference>
<reference evidence="2" key="1">
    <citation type="submission" date="2015-05" db="EMBL/GenBank/DDBJ databases">
        <title>Permanent draft genome of Rhodopirellula islandicus K833.</title>
        <authorList>
            <person name="Kizina J."/>
            <person name="Richter M."/>
            <person name="Glockner F.O."/>
            <person name="Harder J."/>
        </authorList>
    </citation>
    <scope>NUCLEOTIDE SEQUENCE [LARGE SCALE GENOMIC DNA]</scope>
    <source>
        <strain evidence="2">K833</strain>
    </source>
</reference>
<feature type="region of interest" description="Disordered" evidence="1">
    <location>
        <begin position="106"/>
        <end position="137"/>
    </location>
</feature>
<gene>
    <name evidence="2" type="ORF">RISK_004772</name>
</gene>
<organism evidence="2 3">
    <name type="scientific">Rhodopirellula islandica</name>
    <dbReference type="NCBI Taxonomy" id="595434"/>
    <lineage>
        <taxon>Bacteria</taxon>
        <taxon>Pseudomonadati</taxon>
        <taxon>Planctomycetota</taxon>
        <taxon>Planctomycetia</taxon>
        <taxon>Pirellulales</taxon>
        <taxon>Pirellulaceae</taxon>
        <taxon>Rhodopirellula</taxon>
    </lineage>
</organism>
<evidence type="ECO:0000313" key="3">
    <source>
        <dbReference type="Proteomes" id="UP000036367"/>
    </source>
</evidence>
<evidence type="ECO:0000256" key="1">
    <source>
        <dbReference type="SAM" id="MobiDB-lite"/>
    </source>
</evidence>
<name>A0A0J1B9P1_RHOIS</name>
<dbReference type="PATRIC" id="fig|595434.4.peg.4533"/>
<dbReference type="Proteomes" id="UP000036367">
    <property type="component" value="Unassembled WGS sequence"/>
</dbReference>
<dbReference type="EMBL" id="LECT01000038">
    <property type="protein sequence ID" value="KLU03460.1"/>
    <property type="molecule type" value="Genomic_DNA"/>
</dbReference>
<proteinExistence type="predicted"/>
<keyword evidence="3" id="KW-1185">Reference proteome</keyword>
<dbReference type="OrthoDB" id="242701at2"/>
<feature type="compositionally biased region" description="Polar residues" evidence="1">
    <location>
        <begin position="124"/>
        <end position="133"/>
    </location>
</feature>
<evidence type="ECO:0000313" key="2">
    <source>
        <dbReference type="EMBL" id="KLU03460.1"/>
    </source>
</evidence>
<dbReference type="AlphaFoldDB" id="A0A0J1B9P1"/>